<dbReference type="OrthoDB" id="323290at2"/>
<accession>A0A1H8TKU6</accession>
<dbReference type="InterPro" id="IPR046532">
    <property type="entry name" value="DUF6597"/>
</dbReference>
<evidence type="ECO:0000256" key="3">
    <source>
        <dbReference type="ARBA" id="ARBA00023163"/>
    </source>
</evidence>
<dbReference type="Gene3D" id="1.10.10.60">
    <property type="entry name" value="Homeodomain-like"/>
    <property type="match status" value="1"/>
</dbReference>
<dbReference type="Pfam" id="PF20240">
    <property type="entry name" value="DUF6597"/>
    <property type="match status" value="1"/>
</dbReference>
<dbReference type="InterPro" id="IPR050204">
    <property type="entry name" value="AraC_XylS_family_regulators"/>
</dbReference>
<evidence type="ECO:0000256" key="2">
    <source>
        <dbReference type="ARBA" id="ARBA00023125"/>
    </source>
</evidence>
<protein>
    <submittedName>
        <fullName evidence="5">Helix-turn-helix domain-containing protein</fullName>
    </submittedName>
</protein>
<keyword evidence="2" id="KW-0238">DNA-binding</keyword>
<dbReference type="STRING" id="872970.SAMN04488134_11720"/>
<evidence type="ECO:0000313" key="5">
    <source>
        <dbReference type="EMBL" id="SEO91475.1"/>
    </source>
</evidence>
<dbReference type="PANTHER" id="PTHR46796:SF13">
    <property type="entry name" value="HTH-TYPE TRANSCRIPTIONAL ACTIVATOR RHAS"/>
    <property type="match status" value="1"/>
</dbReference>
<evidence type="ECO:0000256" key="1">
    <source>
        <dbReference type="ARBA" id="ARBA00023015"/>
    </source>
</evidence>
<gene>
    <name evidence="5" type="ORF">SAMN04488134_11720</name>
</gene>
<dbReference type="Pfam" id="PF12833">
    <property type="entry name" value="HTH_18"/>
    <property type="match status" value="1"/>
</dbReference>
<keyword evidence="6" id="KW-1185">Reference proteome</keyword>
<dbReference type="InterPro" id="IPR018060">
    <property type="entry name" value="HTH_AraC"/>
</dbReference>
<name>A0A1H8TKU6_9BACI</name>
<reference evidence="5 6" key="1">
    <citation type="submission" date="2016-10" db="EMBL/GenBank/DDBJ databases">
        <authorList>
            <person name="de Groot N.N."/>
        </authorList>
    </citation>
    <scope>NUCLEOTIDE SEQUENCE [LARGE SCALE GENOMIC DNA]</scope>
    <source>
        <strain evidence="5 6">CGMCC 1.10434</strain>
    </source>
</reference>
<sequence length="274" mass="31939">MVNDLFTHYRPITATPFTRHQAYIEIAPTKALAPYVCCFWGTTKSIWRLPQDTLVIPDTCMDIIFDVNFTKNTIRQSFCGIQDQSFLAQSAGPATFSFTFAIRFYAWSVALFTDEDMRFSLNQFADPEQYFKTFRKELEQKLIDSHTIAERIKYAETYLLKRINTKRENAHVMNAINQMLVNKGNLQLKDIIEHTAISQRQLERLFKQFTGVSPKKLAALIRHQYLWQQIAYQNSINIHDVVSKYGFYDQAHLLNSFKQYHTLTPKQALALANN</sequence>
<dbReference type="GO" id="GO:0043565">
    <property type="term" value="F:sequence-specific DNA binding"/>
    <property type="evidence" value="ECO:0007669"/>
    <property type="project" value="InterPro"/>
</dbReference>
<dbReference type="PANTHER" id="PTHR46796">
    <property type="entry name" value="HTH-TYPE TRANSCRIPTIONAL ACTIVATOR RHAS-RELATED"/>
    <property type="match status" value="1"/>
</dbReference>
<dbReference type="RefSeq" id="WP_091500267.1">
    <property type="nucleotide sequence ID" value="NZ_FODJ01000017.1"/>
</dbReference>
<evidence type="ECO:0000259" key="4">
    <source>
        <dbReference type="PROSITE" id="PS01124"/>
    </source>
</evidence>
<proteinExistence type="predicted"/>
<dbReference type="PROSITE" id="PS01124">
    <property type="entry name" value="HTH_ARAC_FAMILY_2"/>
    <property type="match status" value="1"/>
</dbReference>
<dbReference type="GO" id="GO:0003700">
    <property type="term" value="F:DNA-binding transcription factor activity"/>
    <property type="evidence" value="ECO:0007669"/>
    <property type="project" value="InterPro"/>
</dbReference>
<feature type="domain" description="HTH araC/xylS-type" evidence="4">
    <location>
        <begin position="170"/>
        <end position="271"/>
    </location>
</feature>
<evidence type="ECO:0000313" key="6">
    <source>
        <dbReference type="Proteomes" id="UP000199300"/>
    </source>
</evidence>
<keyword evidence="3" id="KW-0804">Transcription</keyword>
<keyword evidence="1" id="KW-0805">Transcription regulation</keyword>
<dbReference type="AlphaFoldDB" id="A0A1H8TKU6"/>
<organism evidence="5 6">
    <name type="scientific">Amphibacillus marinus</name>
    <dbReference type="NCBI Taxonomy" id="872970"/>
    <lineage>
        <taxon>Bacteria</taxon>
        <taxon>Bacillati</taxon>
        <taxon>Bacillota</taxon>
        <taxon>Bacilli</taxon>
        <taxon>Bacillales</taxon>
        <taxon>Bacillaceae</taxon>
        <taxon>Amphibacillus</taxon>
    </lineage>
</organism>
<dbReference type="SMART" id="SM00342">
    <property type="entry name" value="HTH_ARAC"/>
    <property type="match status" value="1"/>
</dbReference>
<dbReference type="Proteomes" id="UP000199300">
    <property type="component" value="Unassembled WGS sequence"/>
</dbReference>
<dbReference type="EMBL" id="FODJ01000017">
    <property type="protein sequence ID" value="SEO91475.1"/>
    <property type="molecule type" value="Genomic_DNA"/>
</dbReference>